<sequence>MLKEIAGHYSTRARAKRAELLCKHIAVRPEDRVLDLGGGTGNHFHSIFPNHRKVVIADVLEDDLKLAREKYGYETVQLPDGDESLPFTDKEFDVVFCSSVLEHVTGPKEDVEWTKDGPHFEAVGREHQFAFATEIRRIAKRYYVQTPYRYFIIESHSWLPGIIVFLPRPALVHLLRFMNKFWPKQTSPDWRLLTIGEFSQMFPDAIIEREKSLGFIKSLMAIKA</sequence>
<dbReference type="GO" id="GO:0008757">
    <property type="term" value="F:S-adenosylmethionine-dependent methyltransferase activity"/>
    <property type="evidence" value="ECO:0007669"/>
    <property type="project" value="InterPro"/>
</dbReference>
<comment type="caution">
    <text evidence="2">The sequence shown here is derived from an EMBL/GenBank/DDBJ whole genome shotgun (WGS) entry which is preliminary data.</text>
</comment>
<dbReference type="InterPro" id="IPR013216">
    <property type="entry name" value="Methyltransf_11"/>
</dbReference>
<dbReference type="InterPro" id="IPR029063">
    <property type="entry name" value="SAM-dependent_MTases_sf"/>
</dbReference>
<dbReference type="GO" id="GO:0032259">
    <property type="term" value="P:methylation"/>
    <property type="evidence" value="ECO:0007669"/>
    <property type="project" value="UniProtKB-KW"/>
</dbReference>
<evidence type="ECO:0000313" key="3">
    <source>
        <dbReference type="Proteomes" id="UP000051660"/>
    </source>
</evidence>
<accession>A0A0R3MGZ6</accession>
<protein>
    <submittedName>
        <fullName evidence="2">SAM-dependent methyltransferase</fullName>
    </submittedName>
</protein>
<name>A0A0R3MGZ6_9BRAD</name>
<dbReference type="Pfam" id="PF08241">
    <property type="entry name" value="Methyltransf_11"/>
    <property type="match status" value="1"/>
</dbReference>
<dbReference type="RefSeq" id="WP_057862549.1">
    <property type="nucleotide sequence ID" value="NZ_LLYB01000125.1"/>
</dbReference>
<dbReference type="AlphaFoldDB" id="A0A0R3MGZ6"/>
<dbReference type="OrthoDB" id="7260171at2"/>
<feature type="domain" description="Methyltransferase type 11" evidence="1">
    <location>
        <begin position="34"/>
        <end position="107"/>
    </location>
</feature>
<proteinExistence type="predicted"/>
<dbReference type="SUPFAM" id="SSF53335">
    <property type="entry name" value="S-adenosyl-L-methionine-dependent methyltransferases"/>
    <property type="match status" value="1"/>
</dbReference>
<keyword evidence="2" id="KW-0489">Methyltransferase</keyword>
<keyword evidence="2" id="KW-0808">Transferase</keyword>
<organism evidence="2 3">
    <name type="scientific">Bradyrhizobium lablabi</name>
    <dbReference type="NCBI Taxonomy" id="722472"/>
    <lineage>
        <taxon>Bacteria</taxon>
        <taxon>Pseudomonadati</taxon>
        <taxon>Pseudomonadota</taxon>
        <taxon>Alphaproteobacteria</taxon>
        <taxon>Hyphomicrobiales</taxon>
        <taxon>Nitrobacteraceae</taxon>
        <taxon>Bradyrhizobium</taxon>
    </lineage>
</organism>
<evidence type="ECO:0000259" key="1">
    <source>
        <dbReference type="Pfam" id="PF08241"/>
    </source>
</evidence>
<dbReference type="Proteomes" id="UP000051660">
    <property type="component" value="Unassembled WGS sequence"/>
</dbReference>
<gene>
    <name evidence="2" type="ORF">CQ14_14425</name>
</gene>
<dbReference type="Gene3D" id="3.40.50.150">
    <property type="entry name" value="Vaccinia Virus protein VP39"/>
    <property type="match status" value="1"/>
</dbReference>
<reference evidence="2 3" key="1">
    <citation type="submission" date="2014-03" db="EMBL/GenBank/DDBJ databases">
        <title>Bradyrhizobium valentinum sp. nov., isolated from effective nodules of Lupinus mariae-josephae, a lupine endemic of basic-lime soils in Eastern Spain.</title>
        <authorList>
            <person name="Duran D."/>
            <person name="Rey L."/>
            <person name="Navarro A."/>
            <person name="Busquets A."/>
            <person name="Imperial J."/>
            <person name="Ruiz-Argueso T."/>
        </authorList>
    </citation>
    <scope>NUCLEOTIDE SEQUENCE [LARGE SCALE GENOMIC DNA]</scope>
    <source>
        <strain evidence="2 3">CCBAU 23086</strain>
    </source>
</reference>
<evidence type="ECO:0000313" key="2">
    <source>
        <dbReference type="EMBL" id="KRR16781.1"/>
    </source>
</evidence>
<dbReference type="CDD" id="cd02440">
    <property type="entry name" value="AdoMet_MTases"/>
    <property type="match status" value="1"/>
</dbReference>
<dbReference type="EMBL" id="LLYB01000125">
    <property type="protein sequence ID" value="KRR16781.1"/>
    <property type="molecule type" value="Genomic_DNA"/>
</dbReference>